<dbReference type="Pfam" id="PF00566">
    <property type="entry name" value="RabGAP-TBC"/>
    <property type="match status" value="1"/>
</dbReference>
<evidence type="ECO:0000313" key="3">
    <source>
        <dbReference type="Proteomes" id="UP000749559"/>
    </source>
</evidence>
<dbReference type="PANTHER" id="PTHR16110:SF1">
    <property type="entry name" value="TBC1 DOMAIN FAMILY MEMBER 19"/>
    <property type="match status" value="1"/>
</dbReference>
<dbReference type="InterPro" id="IPR035969">
    <property type="entry name" value="Rab-GAP_TBC_sf"/>
</dbReference>
<organism evidence="2 3">
    <name type="scientific">Owenia fusiformis</name>
    <name type="common">Polychaete worm</name>
    <dbReference type="NCBI Taxonomy" id="6347"/>
    <lineage>
        <taxon>Eukaryota</taxon>
        <taxon>Metazoa</taxon>
        <taxon>Spiralia</taxon>
        <taxon>Lophotrochozoa</taxon>
        <taxon>Annelida</taxon>
        <taxon>Polychaeta</taxon>
        <taxon>Sedentaria</taxon>
        <taxon>Canalipalpata</taxon>
        <taxon>Sabellida</taxon>
        <taxon>Oweniida</taxon>
        <taxon>Oweniidae</taxon>
        <taxon>Owenia</taxon>
    </lineage>
</organism>
<dbReference type="Gene3D" id="1.10.472.80">
    <property type="entry name" value="Ypt/Rab-GAP domain of gyp1p, domain 3"/>
    <property type="match status" value="1"/>
</dbReference>
<comment type="caution">
    <text evidence="2">The sequence shown here is derived from an EMBL/GenBank/DDBJ whole genome shotgun (WGS) entry which is preliminary data.</text>
</comment>
<protein>
    <recommendedName>
        <fullName evidence="1">Rab-GAP TBC domain-containing protein</fullName>
    </recommendedName>
</protein>
<keyword evidence="3" id="KW-1185">Reference proteome</keyword>
<reference evidence="2" key="1">
    <citation type="submission" date="2022-03" db="EMBL/GenBank/DDBJ databases">
        <authorList>
            <person name="Martin C."/>
        </authorList>
    </citation>
    <scope>NUCLEOTIDE SEQUENCE</scope>
</reference>
<gene>
    <name evidence="2" type="ORF">OFUS_LOCUS4530</name>
</gene>
<evidence type="ECO:0000313" key="2">
    <source>
        <dbReference type="EMBL" id="CAH1777501.1"/>
    </source>
</evidence>
<dbReference type="PROSITE" id="PS50086">
    <property type="entry name" value="TBC_RABGAP"/>
    <property type="match status" value="1"/>
</dbReference>
<proteinExistence type="predicted"/>
<dbReference type="EMBL" id="CAIIXF020000002">
    <property type="protein sequence ID" value="CAH1777501.1"/>
    <property type="molecule type" value="Genomic_DNA"/>
</dbReference>
<feature type="domain" description="Rab-GAP TBC" evidence="1">
    <location>
        <begin position="253"/>
        <end position="474"/>
    </location>
</feature>
<dbReference type="PANTHER" id="PTHR16110">
    <property type="entry name" value="TBC1 DOMAIN FAMILY MEMBER 19"/>
    <property type="match status" value="1"/>
</dbReference>
<evidence type="ECO:0000259" key="1">
    <source>
        <dbReference type="PROSITE" id="PS50086"/>
    </source>
</evidence>
<dbReference type="SUPFAM" id="SSF47923">
    <property type="entry name" value="Ypt/Rab-GAP domain of gyp1p"/>
    <property type="match status" value="2"/>
</dbReference>
<dbReference type="OrthoDB" id="10249775at2759"/>
<dbReference type="AlphaFoldDB" id="A0A8S4N9A0"/>
<dbReference type="Proteomes" id="UP000749559">
    <property type="component" value="Unassembled WGS sequence"/>
</dbReference>
<sequence length="526" mass="60409">MEDQRTPADVARLISKTVDQLKQSHLHTQLQKAAEVEVGRAAIRVSDVKTEVVKGLINSGWERKLRNMVYQHMQKESPTKHHLAPAEHNKEPLTYLRKAQVNWEKRILKSLNSMCTELGVPLARRRPEKEQREVLVKWSELGTDEPDLSAFRPVYAPKDFLDVLVSLKNPNMNTADDANVFAMWGIMQVPLQVKNLQQLRLEYSDLTINQCQTGVEDSAEINMDQFQQDRIKLAKKVLASDHCPLAQEFAKKGIPQGYRAELWQLILGLHFSDEDALYYEHLKAYVLEHDLLVDSLIYKDVKLTATNDDQYFVFEDVLYQVLLPFSRDTSILRCFEQSSATPAKSYIRGRLGDNDFAVMYPPSGVIPFHGFTMYVATLCYLYNDPVSIYFVFRELYTRYFFRLHAISSHPEGIVSLCVLFEKTLQAVEPQLFFHLKQIGCQPLRIAFRWLIRAFAGYLASDQVLSLWDKVLAYDSVEIIAILAAAIFSYRKTNLLQVKNLQAAEAVMVDVTTISVVPLLQMFLFTK</sequence>
<dbReference type="InterPro" id="IPR000195">
    <property type="entry name" value="Rab-GAP-TBC_dom"/>
</dbReference>
<name>A0A8S4N9A0_OWEFU</name>
<dbReference type="SMART" id="SM00164">
    <property type="entry name" value="TBC"/>
    <property type="match status" value="1"/>
</dbReference>
<dbReference type="InterPro" id="IPR042507">
    <property type="entry name" value="TBC1D19"/>
</dbReference>
<accession>A0A8S4N9A0</accession>